<comment type="caution">
    <text evidence="3">The sequence shown here is derived from an EMBL/GenBank/DDBJ whole genome shotgun (WGS) entry which is preliminary data.</text>
</comment>
<feature type="signal peptide" evidence="2">
    <location>
        <begin position="1"/>
        <end position="24"/>
    </location>
</feature>
<reference evidence="3 4" key="1">
    <citation type="journal article" date="2012" name="Genome Biol.">
        <title>Genome and low-iron response of an oceanic diatom adapted to chronic iron limitation.</title>
        <authorList>
            <person name="Lommer M."/>
            <person name="Specht M."/>
            <person name="Roy A.S."/>
            <person name="Kraemer L."/>
            <person name="Andreson R."/>
            <person name="Gutowska M.A."/>
            <person name="Wolf J."/>
            <person name="Bergner S.V."/>
            <person name="Schilhabel M.B."/>
            <person name="Klostermeier U.C."/>
            <person name="Beiko R.G."/>
            <person name="Rosenstiel P."/>
            <person name="Hippler M."/>
            <person name="Laroche J."/>
        </authorList>
    </citation>
    <scope>NUCLEOTIDE SEQUENCE [LARGE SCALE GENOMIC DNA]</scope>
    <source>
        <strain evidence="3 4">CCMP1005</strain>
    </source>
</reference>
<gene>
    <name evidence="3" type="ORF">THAOC_27209</name>
</gene>
<keyword evidence="4" id="KW-1185">Reference proteome</keyword>
<evidence type="ECO:0000313" key="4">
    <source>
        <dbReference type="Proteomes" id="UP000266841"/>
    </source>
</evidence>
<name>K0S396_THAOC</name>
<feature type="chain" id="PRO_5003840780" evidence="2">
    <location>
        <begin position="25"/>
        <end position="183"/>
    </location>
</feature>
<accession>K0S396</accession>
<proteinExistence type="predicted"/>
<organism evidence="3 4">
    <name type="scientific">Thalassiosira oceanica</name>
    <name type="common">Marine diatom</name>
    <dbReference type="NCBI Taxonomy" id="159749"/>
    <lineage>
        <taxon>Eukaryota</taxon>
        <taxon>Sar</taxon>
        <taxon>Stramenopiles</taxon>
        <taxon>Ochrophyta</taxon>
        <taxon>Bacillariophyta</taxon>
        <taxon>Coscinodiscophyceae</taxon>
        <taxon>Thalassiosirophycidae</taxon>
        <taxon>Thalassiosirales</taxon>
        <taxon>Thalassiosiraceae</taxon>
        <taxon>Thalassiosira</taxon>
    </lineage>
</organism>
<dbReference type="AlphaFoldDB" id="K0S396"/>
<evidence type="ECO:0000313" key="3">
    <source>
        <dbReference type="EMBL" id="EJK53372.1"/>
    </source>
</evidence>
<feature type="compositionally biased region" description="Basic and acidic residues" evidence="1">
    <location>
        <begin position="115"/>
        <end position="142"/>
    </location>
</feature>
<evidence type="ECO:0000256" key="1">
    <source>
        <dbReference type="SAM" id="MobiDB-lite"/>
    </source>
</evidence>
<dbReference type="Proteomes" id="UP000266841">
    <property type="component" value="Unassembled WGS sequence"/>
</dbReference>
<evidence type="ECO:0000256" key="2">
    <source>
        <dbReference type="SAM" id="SignalP"/>
    </source>
</evidence>
<sequence length="183" mass="18793">MLRAIAVRISAASLALGFASSSVAVSEALVRPITLSKTTIIGTGRGVPGVRPVGIGEALYRMIAKLVLTKARPDTKAACGSTQLCAGLEAGIEGALHSVRTEARADGSLNFEDDGAARDDERDAAQELEAQARDRPGARDSTADAEDESGDGPHLAGGSGFLCWVALWHLGWPATPLTSAAGD</sequence>
<keyword evidence="2" id="KW-0732">Signal</keyword>
<feature type="region of interest" description="Disordered" evidence="1">
    <location>
        <begin position="107"/>
        <end position="152"/>
    </location>
</feature>
<protein>
    <submittedName>
        <fullName evidence="3">Uncharacterized protein</fullName>
    </submittedName>
</protein>
<dbReference type="EMBL" id="AGNL01037895">
    <property type="protein sequence ID" value="EJK53372.1"/>
    <property type="molecule type" value="Genomic_DNA"/>
</dbReference>